<dbReference type="PhylomeDB" id="A0A068V6P5"/>
<evidence type="ECO:0008006" key="4">
    <source>
        <dbReference type="Google" id="ProtNLM"/>
    </source>
</evidence>
<sequence length="167" mass="17371">MAKPLAHSSLYSFPSSSSSSSSSLLCPITVCSSLPTQLLTNSEISILSSASSCSSKLQFIQQHSTATTTTLKHPILLFTALDTPPVDTQSFLATVSVLAAIALSLFLGLKGDPVPCDRCAGNGGTKCVFCNDGKMKMETGLVDCRVCKGAGLILCKKCGGSGYARRL</sequence>
<dbReference type="PANTHER" id="PTHR15852:SF52">
    <property type="entry name" value="THYLAKOID LUMENAL P17.1 PROTEIN"/>
    <property type="match status" value="1"/>
</dbReference>
<dbReference type="STRING" id="49390.A0A068V6P5"/>
<dbReference type="Gramene" id="CDP15588">
    <property type="protein sequence ID" value="CDP15588"/>
    <property type="gene ID" value="GSCOC_T00015489001"/>
</dbReference>
<reference evidence="3" key="1">
    <citation type="journal article" date="2014" name="Science">
        <title>The coffee genome provides insight into the convergent evolution of caffeine biosynthesis.</title>
        <authorList>
            <person name="Denoeud F."/>
            <person name="Carretero-Paulet L."/>
            <person name="Dereeper A."/>
            <person name="Droc G."/>
            <person name="Guyot R."/>
            <person name="Pietrella M."/>
            <person name="Zheng C."/>
            <person name="Alberti A."/>
            <person name="Anthony F."/>
            <person name="Aprea G."/>
            <person name="Aury J.M."/>
            <person name="Bento P."/>
            <person name="Bernard M."/>
            <person name="Bocs S."/>
            <person name="Campa C."/>
            <person name="Cenci A."/>
            <person name="Combes M.C."/>
            <person name="Crouzillat D."/>
            <person name="Da Silva C."/>
            <person name="Daddiego L."/>
            <person name="De Bellis F."/>
            <person name="Dussert S."/>
            <person name="Garsmeur O."/>
            <person name="Gayraud T."/>
            <person name="Guignon V."/>
            <person name="Jahn K."/>
            <person name="Jamilloux V."/>
            <person name="Joet T."/>
            <person name="Labadie K."/>
            <person name="Lan T."/>
            <person name="Leclercq J."/>
            <person name="Lepelley M."/>
            <person name="Leroy T."/>
            <person name="Li L.T."/>
            <person name="Librado P."/>
            <person name="Lopez L."/>
            <person name="Munoz A."/>
            <person name="Noel B."/>
            <person name="Pallavicini A."/>
            <person name="Perrotta G."/>
            <person name="Poncet V."/>
            <person name="Pot D."/>
            <person name="Priyono X."/>
            <person name="Rigoreau M."/>
            <person name="Rouard M."/>
            <person name="Rozas J."/>
            <person name="Tranchant-Dubreuil C."/>
            <person name="VanBuren R."/>
            <person name="Zhang Q."/>
            <person name="Andrade A.C."/>
            <person name="Argout X."/>
            <person name="Bertrand B."/>
            <person name="de Kochko A."/>
            <person name="Graziosi G."/>
            <person name="Henry R.J."/>
            <person name="Jayarama X."/>
            <person name="Ming R."/>
            <person name="Nagai C."/>
            <person name="Rounsley S."/>
            <person name="Sankoff D."/>
            <person name="Giuliano G."/>
            <person name="Albert V.A."/>
            <person name="Wincker P."/>
            <person name="Lashermes P."/>
        </authorList>
    </citation>
    <scope>NUCLEOTIDE SEQUENCE [LARGE SCALE GENOMIC DNA]</scope>
    <source>
        <strain evidence="3">cv. DH200-94</strain>
    </source>
</reference>
<organism evidence="2 3">
    <name type="scientific">Coffea canephora</name>
    <name type="common">Robusta coffee</name>
    <dbReference type="NCBI Taxonomy" id="49390"/>
    <lineage>
        <taxon>Eukaryota</taxon>
        <taxon>Viridiplantae</taxon>
        <taxon>Streptophyta</taxon>
        <taxon>Embryophyta</taxon>
        <taxon>Tracheophyta</taxon>
        <taxon>Spermatophyta</taxon>
        <taxon>Magnoliopsida</taxon>
        <taxon>eudicotyledons</taxon>
        <taxon>Gunneridae</taxon>
        <taxon>Pentapetalae</taxon>
        <taxon>asterids</taxon>
        <taxon>lamiids</taxon>
        <taxon>Gentianales</taxon>
        <taxon>Rubiaceae</taxon>
        <taxon>Ixoroideae</taxon>
        <taxon>Gardenieae complex</taxon>
        <taxon>Bertiereae - Coffeeae clade</taxon>
        <taxon>Coffeeae</taxon>
        <taxon>Coffea</taxon>
    </lineage>
</organism>
<keyword evidence="3" id="KW-1185">Reference proteome</keyword>
<evidence type="ECO:0000313" key="2">
    <source>
        <dbReference type="EMBL" id="CDP15588.1"/>
    </source>
</evidence>
<proteinExistence type="predicted"/>
<evidence type="ECO:0000256" key="1">
    <source>
        <dbReference type="SAM" id="MobiDB-lite"/>
    </source>
</evidence>
<dbReference type="AlphaFoldDB" id="A0A068V6P5"/>
<dbReference type="EMBL" id="HG739185">
    <property type="protein sequence ID" value="CDP15588.1"/>
    <property type="molecule type" value="Genomic_DNA"/>
</dbReference>
<dbReference type="PANTHER" id="PTHR15852">
    <property type="entry name" value="PLASTID TRANSCRIPTIONALLY ACTIVE PROTEIN"/>
    <property type="match status" value="1"/>
</dbReference>
<feature type="compositionally biased region" description="Low complexity" evidence="1">
    <location>
        <begin position="8"/>
        <end position="23"/>
    </location>
</feature>
<dbReference type="InterPro" id="IPR036410">
    <property type="entry name" value="HSP_DnaJ_Cys-rich_dom_sf"/>
</dbReference>
<gene>
    <name evidence="2" type="ORF">GSCOC_T00015489001</name>
</gene>
<dbReference type="FunCoup" id="A0A068V6P5">
    <property type="interactions" value="866"/>
</dbReference>
<dbReference type="OrthoDB" id="542764at2759"/>
<evidence type="ECO:0000313" key="3">
    <source>
        <dbReference type="Proteomes" id="UP000295252"/>
    </source>
</evidence>
<dbReference type="SUPFAM" id="SSF57938">
    <property type="entry name" value="DnaJ/Hsp40 cysteine-rich domain"/>
    <property type="match status" value="1"/>
</dbReference>
<dbReference type="Proteomes" id="UP000295252">
    <property type="component" value="Chromosome I"/>
</dbReference>
<accession>A0A068V6P5</accession>
<dbReference type="InParanoid" id="A0A068V6P5"/>
<dbReference type="OMA" id="CCSQIQQ"/>
<protein>
    <recommendedName>
        <fullName evidence="4">CR-type domain-containing protein</fullName>
    </recommendedName>
</protein>
<feature type="region of interest" description="Disordered" evidence="1">
    <location>
        <begin position="1"/>
        <end position="23"/>
    </location>
</feature>
<name>A0A068V6P5_COFCA</name>